<feature type="coiled-coil region" evidence="13">
    <location>
        <begin position="1333"/>
        <end position="1367"/>
    </location>
</feature>
<dbReference type="InterPro" id="IPR000742">
    <property type="entry name" value="EGF"/>
</dbReference>
<dbReference type="Gene3D" id="2.60.120.260">
    <property type="entry name" value="Galactose-binding domain-like"/>
    <property type="match status" value="1"/>
</dbReference>
<feature type="domain" description="Laminin EGF-like" evidence="15">
    <location>
        <begin position="1016"/>
        <end position="1066"/>
    </location>
</feature>
<dbReference type="SMART" id="SM00181">
    <property type="entry name" value="EGF"/>
    <property type="match status" value="9"/>
</dbReference>
<dbReference type="FunFam" id="2.10.25.10:FF:000065">
    <property type="entry name" value="Laminin subunit beta 1"/>
    <property type="match status" value="1"/>
</dbReference>
<dbReference type="InterPro" id="IPR008211">
    <property type="entry name" value="Laminin_N"/>
</dbReference>
<dbReference type="Proteomes" id="UP001430953">
    <property type="component" value="Unassembled WGS sequence"/>
</dbReference>
<feature type="disulfide bond" evidence="12">
    <location>
        <begin position="420"/>
        <end position="429"/>
    </location>
</feature>
<feature type="signal peptide" evidence="14">
    <location>
        <begin position="1"/>
        <end position="26"/>
    </location>
</feature>
<dbReference type="Pfam" id="PF00055">
    <property type="entry name" value="Laminin_N"/>
    <property type="match status" value="1"/>
</dbReference>
<keyword evidence="7" id="KW-0130">Cell adhesion</keyword>
<comment type="caution">
    <text evidence="18">The sequence shown here is derived from an EMBL/GenBank/DDBJ whole genome shotgun (WGS) entry which is preliminary data.</text>
</comment>
<dbReference type="PROSITE" id="PS50027">
    <property type="entry name" value="EGF_LAM_2"/>
    <property type="match status" value="12"/>
</dbReference>
<feature type="domain" description="Laminin EGF-like" evidence="15">
    <location>
        <begin position="855"/>
        <end position="904"/>
    </location>
</feature>
<dbReference type="SUPFAM" id="SSF57196">
    <property type="entry name" value="EGF/Laminin"/>
    <property type="match status" value="13"/>
</dbReference>
<feature type="disulfide bond" evidence="12">
    <location>
        <begin position="763"/>
        <end position="780"/>
    </location>
</feature>
<feature type="disulfide bond" evidence="12">
    <location>
        <begin position="1115"/>
        <end position="1127"/>
    </location>
</feature>
<evidence type="ECO:0000256" key="12">
    <source>
        <dbReference type="PROSITE-ProRule" id="PRU00460"/>
    </source>
</evidence>
<evidence type="ECO:0000256" key="11">
    <source>
        <dbReference type="ARBA" id="ARBA00023292"/>
    </source>
</evidence>
<feature type="disulfide bond" evidence="12">
    <location>
        <begin position="1069"/>
        <end position="1086"/>
    </location>
</feature>
<keyword evidence="9 12" id="KW-1015">Disulfide bond</keyword>
<feature type="disulfide bond" evidence="12">
    <location>
        <begin position="830"/>
        <end position="839"/>
    </location>
</feature>
<evidence type="ECO:0000256" key="9">
    <source>
        <dbReference type="ARBA" id="ARBA00023157"/>
    </source>
</evidence>
<feature type="domain" description="Laminin EGF-like" evidence="15">
    <location>
        <begin position="501"/>
        <end position="561"/>
    </location>
</feature>
<feature type="disulfide bond" evidence="12">
    <location>
        <begin position="809"/>
        <end position="821"/>
    </location>
</feature>
<feature type="disulfide bond" evidence="12">
    <location>
        <begin position="501"/>
        <end position="513"/>
    </location>
</feature>
<evidence type="ECO:0000259" key="16">
    <source>
        <dbReference type="PROSITE" id="PS51116"/>
    </source>
</evidence>
<dbReference type="InterPro" id="IPR013015">
    <property type="entry name" value="Laminin_IV_B"/>
</dbReference>
<keyword evidence="5" id="KW-0677">Repeat</keyword>
<dbReference type="InterPro" id="IPR056863">
    <property type="entry name" value="LMN_ATRN_NET-like_EGF"/>
</dbReference>
<feature type="domain" description="Laminin EGF-like" evidence="15">
    <location>
        <begin position="450"/>
        <end position="500"/>
    </location>
</feature>
<feature type="disulfide bond" evidence="12">
    <location>
        <begin position="874"/>
        <end position="883"/>
    </location>
</feature>
<evidence type="ECO:0000256" key="8">
    <source>
        <dbReference type="ARBA" id="ARBA00023054"/>
    </source>
</evidence>
<keyword evidence="2" id="KW-0964">Secreted</keyword>
<feature type="disulfide bond" evidence="12">
    <location>
        <begin position="811"/>
        <end position="828"/>
    </location>
</feature>
<dbReference type="InterPro" id="IPR002049">
    <property type="entry name" value="LE_dom"/>
</dbReference>
<dbReference type="PROSITE" id="PS01248">
    <property type="entry name" value="EGF_LAM_1"/>
    <property type="match status" value="4"/>
</dbReference>
<dbReference type="PROSITE" id="PS51117">
    <property type="entry name" value="LAMININ_NTER"/>
    <property type="match status" value="1"/>
</dbReference>
<dbReference type="FunFam" id="2.10.25.10:FF:000135">
    <property type="entry name" value="Laminin subunit beta 4"/>
    <property type="match status" value="2"/>
</dbReference>
<feature type="domain" description="Laminin EGF-like" evidence="15">
    <location>
        <begin position="1067"/>
        <end position="1114"/>
    </location>
</feature>
<feature type="coiled-coil region" evidence="13">
    <location>
        <begin position="1227"/>
        <end position="1296"/>
    </location>
</feature>
<feature type="coiled-coil region" evidence="13">
    <location>
        <begin position="1728"/>
        <end position="1755"/>
    </location>
</feature>
<feature type="domain" description="Laminin EGF-like" evidence="15">
    <location>
        <begin position="264"/>
        <end position="326"/>
    </location>
</feature>
<feature type="coiled-coil region" evidence="13">
    <location>
        <begin position="1416"/>
        <end position="1453"/>
    </location>
</feature>
<evidence type="ECO:0000256" key="6">
    <source>
        <dbReference type="ARBA" id="ARBA00022869"/>
    </source>
</evidence>
<feature type="disulfide bond" evidence="12">
    <location>
        <begin position="1039"/>
        <end position="1048"/>
    </location>
</feature>
<dbReference type="PANTHER" id="PTHR10574:SF375">
    <property type="entry name" value="LAMININ SUBUNIT BETA-1"/>
    <property type="match status" value="1"/>
</dbReference>
<dbReference type="PRINTS" id="PR00011">
    <property type="entry name" value="EGFLAMININ"/>
</dbReference>
<dbReference type="GO" id="GO:0043256">
    <property type="term" value="C:laminin complex"/>
    <property type="evidence" value="ECO:0007669"/>
    <property type="project" value="TreeGrafter"/>
</dbReference>
<feature type="domain" description="Laminin EGF-like" evidence="15">
    <location>
        <begin position="761"/>
        <end position="808"/>
    </location>
</feature>
<sequence length="1761" mass="196011">MLHTYYGHVALAALIIILINLAGVHAKRPHPCEQSSCYPATGNLLIGRKNKLSASSTCGLRGPERFCIVSHLKDRKKCFFCDSSIPKQQHNIENIVSGVNPRSWWQAENGVENVTIRFDLEAEFHFTHIIIRFQTFRPAAMLIERSYDSGETWQVYRYFAHNCEHYFPEIPTHQPQRLTDVICETRYSAVAPSTGGDVIFRVLPRNLEIDNPYSKEVQNLLKITNLRINMTGLHTLGDDLLDDRAETKEKYYYAIQDMVIRGSCSCHGHASRCLPLPGVIDEENMVHGRCECTHNTKGLNCGECEDFYNDLPWKPAVGKQTNACRPCNCNNHTTSCHFDETVYERSGRVSGGVCDNCQHNTRGQNCEQCKPFYYHDVTKDISDPYACQPCDCDLGGSLDDGICDSRTDPLSGDESGRCHCKTNVEGRRCDRCKNGFWDFDPDSAEGCQACTCNTLGTVDNQGCNVVTGECTCKRYVTARDCNQCLPEYWGLSEDPDGCKPCECDPGGSYENSCDVITGQCRCRPHVSGRTCNQPEQSYYTGSLDFLIYEGELSRATDNCQVVIREPYRDGRNSTWTGTGFMKALEGSVLNFTIDDIRRSMWYDVIVRYEPVHPGVWEDVQIILERDSLPDPNGPCADWRPEYDRLWVQLPLRSRSAMAQPSICLEAGKRYNLLLQFRKFNSHIDTPLASILVDSIVLKPRIDVIPFFKTPGLGELRRQEYERYHCNELFNDVNSVWSNIPDICRKYQNSIGYYVFDGAHSCECNPTGSRSLLCENYGGMCPCKSNVVGRRCDRCAPGTYGFGPEGCISCDCDGVGALDNFCDVETGRCKCRPNTYGRTCGQCEPGFWNFPHCQRCECHGHADSCDSKTGACLNCRDFTTGHNCDRCVDDFYGDPRIGVDIPCRACPCPGTRESGHSYANSCSLDSITQDVVCECFEGYSGPRCEHCAENYFGNPEIPGGSCQLCNCNNNTDLRRPGNCDPQSGHCLQCLFNTDGSTCEICKPGFYGDALRQDCQDCGCNVLGTDKAAGPCNHRNGQCPCLPHVIGQLCDSCEENHWRIASGKGCDPCECDVVGSISDRCNPFDGTCECRPGFGGRRCNECQANFWGNPNVECYPCECDVIGSASQQCDRETGVCVCHKGIGGEKCDQCDRGYHGEAPQCSPCGECFDNWDLILDGLKNKTNTVIQEASRIQKVGTTGVYSQEFDNMKESLNEVRDLISNTTIRSQDLDALNNLADELKTNISKSAKQLEEANNHLENLNQRVNLGDVALKKLRNRTNNLHNVAAELRENATRLQEENVLGALNVTQQMAEQSRQAEKTANDTTTLLGDAERFRKHTENLLAKSRASVNEAQERNKESLTKLNKKLNTFGVAIPELNLQMCGENVTECSTVCGGAGCGFCGGLSCDVGAVSKANQALDVAKQQATKIKSHKDEAEQLLRNMSQIKQDATAARSNAQDAFNYAWEARNRSDKITKDLSDITQRILSTLNEDQPTPSMVRDLANQVLAKNIQLEPDEITRLADRIKSIVGSLTDSEKILADTKDDLQLAHDLEKRANHTKEIAIEKQTLANKVILLLSDAQKAQHLAQNAIDKAEADVSKSQEDLANIADVTKAAQIQANSTTKTVEALDFRLKQLQTQSARNGFILTEIGTEAKKVADEAKVIDGKTKKLSEEYKRANESLNQRVNKSKGDIQRAKKLLQRASELTADTSTKSKDLDGMESVYKDNERVLTDLMSDVDALTTEMERHLAEIEDKSQVYRRCSA</sequence>
<gene>
    <name evidence="18" type="ORF">PUN28_006355</name>
</gene>
<proteinExistence type="predicted"/>
<dbReference type="GO" id="GO:0007411">
    <property type="term" value="P:axon guidance"/>
    <property type="evidence" value="ECO:0007669"/>
    <property type="project" value="TreeGrafter"/>
</dbReference>
<dbReference type="FunFam" id="2.10.25.10:FF:000011">
    <property type="entry name" value="Cadherin EGF LAG seven-pass G-type receptor"/>
    <property type="match status" value="2"/>
</dbReference>
<feature type="disulfide bond" evidence="12">
    <location>
        <begin position="1136"/>
        <end position="1145"/>
    </location>
</feature>
<feature type="disulfide bond" evidence="12">
    <location>
        <begin position="522"/>
        <end position="531"/>
    </location>
</feature>
<feature type="disulfide bond" evidence="12">
    <location>
        <begin position="1067"/>
        <end position="1079"/>
    </location>
</feature>
<keyword evidence="19" id="KW-1185">Reference proteome</keyword>
<feature type="disulfide bond" evidence="12">
    <location>
        <begin position="782"/>
        <end position="791"/>
    </location>
</feature>
<feature type="disulfide bond" evidence="12">
    <location>
        <begin position="761"/>
        <end position="773"/>
    </location>
</feature>
<feature type="disulfide bond" evidence="12">
    <location>
        <begin position="1117"/>
        <end position="1134"/>
    </location>
</feature>
<dbReference type="Gene3D" id="2.170.300.10">
    <property type="entry name" value="Tie2 ligand-binding domain superfamily"/>
    <property type="match status" value="1"/>
</dbReference>
<dbReference type="FunFam" id="2.10.25.10:FF:000138">
    <property type="entry name" value="Laminin subunit beta 1"/>
    <property type="match status" value="1"/>
</dbReference>
<name>A0AAW2G8V2_9HYME</name>
<organism evidence="18 19">
    <name type="scientific">Cardiocondyla obscurior</name>
    <dbReference type="NCBI Taxonomy" id="286306"/>
    <lineage>
        <taxon>Eukaryota</taxon>
        <taxon>Metazoa</taxon>
        <taxon>Ecdysozoa</taxon>
        <taxon>Arthropoda</taxon>
        <taxon>Hexapoda</taxon>
        <taxon>Insecta</taxon>
        <taxon>Pterygota</taxon>
        <taxon>Neoptera</taxon>
        <taxon>Endopterygota</taxon>
        <taxon>Hymenoptera</taxon>
        <taxon>Apocrita</taxon>
        <taxon>Aculeata</taxon>
        <taxon>Formicoidea</taxon>
        <taxon>Formicidae</taxon>
        <taxon>Myrmicinae</taxon>
        <taxon>Cardiocondyla</taxon>
    </lineage>
</organism>
<dbReference type="CDD" id="cd00055">
    <property type="entry name" value="EGF_Lam"/>
    <property type="match status" value="13"/>
</dbReference>
<dbReference type="FunFam" id="2.60.120.260:FF:000010">
    <property type="entry name" value="Laminin subunit beta 1"/>
    <property type="match status" value="1"/>
</dbReference>
<dbReference type="Gene3D" id="2.10.25.10">
    <property type="entry name" value="Laminin"/>
    <property type="match status" value="11"/>
</dbReference>
<dbReference type="GO" id="GO:0016477">
    <property type="term" value="P:cell migration"/>
    <property type="evidence" value="ECO:0007669"/>
    <property type="project" value="TreeGrafter"/>
</dbReference>
<evidence type="ECO:0000256" key="14">
    <source>
        <dbReference type="SAM" id="SignalP"/>
    </source>
</evidence>
<dbReference type="FunFam" id="2.10.25.10:FF:000074">
    <property type="entry name" value="Laminin subunit alpha"/>
    <property type="match status" value="1"/>
</dbReference>
<evidence type="ECO:0000256" key="2">
    <source>
        <dbReference type="ARBA" id="ARBA00022525"/>
    </source>
</evidence>
<feature type="disulfide bond" evidence="12">
    <location>
        <begin position="484"/>
        <end position="498"/>
    </location>
</feature>
<keyword evidence="6" id="KW-0084">Basement membrane</keyword>
<feature type="domain" description="Laminin IV type B" evidence="16">
    <location>
        <begin position="540"/>
        <end position="755"/>
    </location>
</feature>
<dbReference type="InterPro" id="IPR050440">
    <property type="entry name" value="Laminin/Netrin_ECM"/>
</dbReference>
<feature type="coiled-coil region" evidence="13">
    <location>
        <begin position="1574"/>
        <end position="1608"/>
    </location>
</feature>
<feature type="domain" description="Laminin EGF-like" evidence="15">
    <location>
        <begin position="327"/>
        <end position="389"/>
    </location>
</feature>
<evidence type="ECO:0000259" key="15">
    <source>
        <dbReference type="PROSITE" id="PS50027"/>
    </source>
</evidence>
<evidence type="ECO:0000313" key="19">
    <source>
        <dbReference type="Proteomes" id="UP001430953"/>
    </source>
</evidence>
<dbReference type="GO" id="GO:0030054">
    <property type="term" value="C:cell junction"/>
    <property type="evidence" value="ECO:0007669"/>
    <property type="project" value="UniProtKB-ARBA"/>
</dbReference>
<keyword evidence="4 14" id="KW-0732">Signal</keyword>
<dbReference type="InterPro" id="IPR008979">
    <property type="entry name" value="Galactose-bd-like_sf"/>
</dbReference>
<protein>
    <recommendedName>
        <fullName evidence="20">Laminin subunit beta-1</fullName>
    </recommendedName>
</protein>
<dbReference type="PROSITE" id="PS51116">
    <property type="entry name" value="LAMININ_IVB"/>
    <property type="match status" value="1"/>
</dbReference>
<evidence type="ECO:0000256" key="1">
    <source>
        <dbReference type="ARBA" id="ARBA00004302"/>
    </source>
</evidence>
<dbReference type="Pfam" id="PF21199">
    <property type="entry name" value="LAMININ_IV_B"/>
    <property type="match status" value="1"/>
</dbReference>
<dbReference type="PANTHER" id="PTHR10574">
    <property type="entry name" value="NETRIN/LAMININ-RELATED"/>
    <property type="match status" value="1"/>
</dbReference>
<reference evidence="18 19" key="1">
    <citation type="submission" date="2023-03" db="EMBL/GenBank/DDBJ databases">
        <title>High recombination rates correlate with genetic variation in Cardiocondyla obscurior ants.</title>
        <authorList>
            <person name="Errbii M."/>
        </authorList>
    </citation>
    <scope>NUCLEOTIDE SEQUENCE [LARGE SCALE GENOMIC DNA]</scope>
    <source>
        <strain evidence="18">Alpha-2009</strain>
        <tissue evidence="18">Whole body</tissue>
    </source>
</reference>
<feature type="domain" description="Laminin EGF-like" evidence="15">
    <location>
        <begin position="1115"/>
        <end position="1161"/>
    </location>
</feature>
<evidence type="ECO:0000256" key="4">
    <source>
        <dbReference type="ARBA" id="ARBA00022729"/>
    </source>
</evidence>
<dbReference type="SMART" id="SM00136">
    <property type="entry name" value="LamNT"/>
    <property type="match status" value="1"/>
</dbReference>
<evidence type="ECO:0000256" key="10">
    <source>
        <dbReference type="ARBA" id="ARBA00023180"/>
    </source>
</evidence>
<keyword evidence="8 13" id="KW-0175">Coiled coil</keyword>
<dbReference type="GO" id="GO:0009887">
    <property type="term" value="P:animal organ morphogenesis"/>
    <property type="evidence" value="ECO:0007669"/>
    <property type="project" value="TreeGrafter"/>
</dbReference>
<feature type="coiled-coil region" evidence="13">
    <location>
        <begin position="1669"/>
        <end position="1703"/>
    </location>
</feature>
<accession>A0AAW2G8V2</accession>
<dbReference type="GO" id="GO:0070831">
    <property type="term" value="P:basement membrane assembly"/>
    <property type="evidence" value="ECO:0007669"/>
    <property type="project" value="TreeGrafter"/>
</dbReference>
<dbReference type="GO" id="GO:0009888">
    <property type="term" value="P:tissue development"/>
    <property type="evidence" value="ECO:0007669"/>
    <property type="project" value="TreeGrafter"/>
</dbReference>
<dbReference type="Pfam" id="PF00053">
    <property type="entry name" value="EGF_laminin"/>
    <property type="match status" value="11"/>
</dbReference>
<evidence type="ECO:0000256" key="3">
    <source>
        <dbReference type="ARBA" id="ARBA00022530"/>
    </source>
</evidence>
<dbReference type="FunFam" id="2.170.300.10:FF:000001">
    <property type="entry name" value="Laminin subunit beta-1"/>
    <property type="match status" value="1"/>
</dbReference>
<feature type="domain" description="Laminin N-terminal" evidence="17">
    <location>
        <begin position="33"/>
        <end position="263"/>
    </location>
</feature>
<dbReference type="Pfam" id="PF24973">
    <property type="entry name" value="EGF_LMN_ATRN"/>
    <property type="match status" value="2"/>
</dbReference>
<feature type="disulfide bond" evidence="12">
    <location>
        <begin position="357"/>
        <end position="366"/>
    </location>
</feature>
<feature type="disulfide bond" evidence="12">
    <location>
        <begin position="988"/>
        <end position="997"/>
    </location>
</feature>
<dbReference type="FunFam" id="2.10.25.10:FF:000090">
    <property type="entry name" value="laminin subunit alpha"/>
    <property type="match status" value="2"/>
</dbReference>
<dbReference type="SUPFAM" id="SSF49785">
    <property type="entry name" value="Galactose-binding domain-like"/>
    <property type="match status" value="1"/>
</dbReference>
<evidence type="ECO:0000313" key="18">
    <source>
        <dbReference type="EMBL" id="KAL0124453.1"/>
    </source>
</evidence>
<keyword evidence="11 12" id="KW-0424">Laminin EGF-like domain</keyword>
<keyword evidence="3" id="KW-0272">Extracellular matrix</keyword>
<evidence type="ECO:0008006" key="20">
    <source>
        <dbReference type="Google" id="ProtNLM"/>
    </source>
</evidence>
<feature type="domain" description="Laminin EGF-like" evidence="15">
    <location>
        <begin position="809"/>
        <end position="854"/>
    </location>
</feature>
<dbReference type="EMBL" id="JADYXP020000005">
    <property type="protein sequence ID" value="KAL0124453.1"/>
    <property type="molecule type" value="Genomic_DNA"/>
</dbReference>
<evidence type="ECO:0000256" key="7">
    <source>
        <dbReference type="ARBA" id="ARBA00022889"/>
    </source>
</evidence>
<dbReference type="CDD" id="cd22302">
    <property type="entry name" value="cc_DmLAMB1-like_C"/>
    <property type="match status" value="1"/>
</dbReference>
<dbReference type="SMART" id="SM00180">
    <property type="entry name" value="EGF_Lam"/>
    <property type="match status" value="13"/>
</dbReference>
<feature type="domain" description="Laminin EGF-like" evidence="15">
    <location>
        <begin position="390"/>
        <end position="449"/>
    </location>
</feature>
<feature type="chain" id="PRO_5043923783" description="Laminin subunit beta-1" evidence="14">
    <location>
        <begin position="27"/>
        <end position="1761"/>
    </location>
</feature>
<dbReference type="FunFam" id="2.10.25.10:FF:000145">
    <property type="entry name" value="Laminin subunit beta 1"/>
    <property type="match status" value="1"/>
</dbReference>
<feature type="disulfide bond" evidence="12">
    <location>
        <begin position="292"/>
        <end position="301"/>
    </location>
</feature>
<dbReference type="FunFam" id="2.10.25.10:FF:000130">
    <property type="entry name" value="Laminin subunit beta 1"/>
    <property type="match status" value="1"/>
</dbReference>
<feature type="disulfide bond" evidence="12">
    <location>
        <begin position="503"/>
        <end position="520"/>
    </location>
</feature>
<feature type="disulfide bond" evidence="12">
    <location>
        <begin position="472"/>
        <end position="481"/>
    </location>
</feature>
<keyword evidence="10" id="KW-0325">Glycoprotein</keyword>
<dbReference type="GO" id="GO:0034446">
    <property type="term" value="P:substrate adhesion-dependent cell spreading"/>
    <property type="evidence" value="ECO:0007669"/>
    <property type="project" value="TreeGrafter"/>
</dbReference>
<evidence type="ECO:0000259" key="17">
    <source>
        <dbReference type="PROSITE" id="PS51117"/>
    </source>
</evidence>
<comment type="caution">
    <text evidence="12">Lacks conserved residue(s) required for the propagation of feature annotation.</text>
</comment>
<feature type="domain" description="Laminin EGF-like" evidence="15">
    <location>
        <begin position="964"/>
        <end position="1015"/>
    </location>
</feature>
<evidence type="ECO:0000256" key="13">
    <source>
        <dbReference type="SAM" id="Coils"/>
    </source>
</evidence>
<feature type="disulfide bond" evidence="12">
    <location>
        <begin position="1088"/>
        <end position="1097"/>
    </location>
</feature>
<comment type="subcellular location">
    <subcellularLocation>
        <location evidence="1">Secreted</location>
        <location evidence="1">Extracellular space</location>
        <location evidence="1">Extracellular matrix</location>
        <location evidence="1">Basement membrane</location>
    </subcellularLocation>
</comment>
<evidence type="ECO:0000256" key="5">
    <source>
        <dbReference type="ARBA" id="ARBA00022737"/>
    </source>
</evidence>